<dbReference type="Pfam" id="PF24621">
    <property type="entry name" value="DHQS_C"/>
    <property type="match status" value="1"/>
</dbReference>
<keyword evidence="15" id="KW-0520">NAD</keyword>
<evidence type="ECO:0000256" key="3">
    <source>
        <dbReference type="ARBA" id="ARBA00001941"/>
    </source>
</evidence>
<dbReference type="GO" id="GO:0046872">
    <property type="term" value="F:metal ion binding"/>
    <property type="evidence" value="ECO:0007669"/>
    <property type="project" value="UniProtKB-KW"/>
</dbReference>
<evidence type="ECO:0000256" key="6">
    <source>
        <dbReference type="ARBA" id="ARBA00004661"/>
    </source>
</evidence>
<dbReference type="GO" id="GO:0008652">
    <property type="term" value="P:amino acid biosynthetic process"/>
    <property type="evidence" value="ECO:0007669"/>
    <property type="project" value="UniProtKB-KW"/>
</dbReference>
<evidence type="ECO:0000256" key="10">
    <source>
        <dbReference type="ARBA" id="ARBA00022490"/>
    </source>
</evidence>
<keyword evidence="13" id="KW-0547">Nucleotide-binding</keyword>
<evidence type="ECO:0000256" key="5">
    <source>
        <dbReference type="ARBA" id="ARBA00004496"/>
    </source>
</evidence>
<evidence type="ECO:0000256" key="13">
    <source>
        <dbReference type="ARBA" id="ARBA00022741"/>
    </source>
</evidence>
<dbReference type="PIRSF" id="PIRSF001455">
    <property type="entry name" value="DHQ_synth"/>
    <property type="match status" value="1"/>
</dbReference>
<dbReference type="SUPFAM" id="SSF56796">
    <property type="entry name" value="Dehydroquinate synthase-like"/>
    <property type="match status" value="1"/>
</dbReference>
<dbReference type="CDD" id="cd08195">
    <property type="entry name" value="DHQS"/>
    <property type="match status" value="1"/>
</dbReference>
<evidence type="ECO:0000256" key="17">
    <source>
        <dbReference type="ARBA" id="ARBA00023239"/>
    </source>
</evidence>
<evidence type="ECO:0000256" key="14">
    <source>
        <dbReference type="ARBA" id="ARBA00022833"/>
    </source>
</evidence>
<evidence type="ECO:0000259" key="20">
    <source>
        <dbReference type="Pfam" id="PF24621"/>
    </source>
</evidence>
<evidence type="ECO:0000256" key="16">
    <source>
        <dbReference type="ARBA" id="ARBA00023141"/>
    </source>
</evidence>
<evidence type="ECO:0000256" key="12">
    <source>
        <dbReference type="ARBA" id="ARBA00022723"/>
    </source>
</evidence>
<evidence type="ECO:0000313" key="21">
    <source>
        <dbReference type="EMBL" id="SVA71534.1"/>
    </source>
</evidence>
<keyword evidence="12" id="KW-0479">Metal-binding</keyword>
<evidence type="ECO:0000256" key="11">
    <source>
        <dbReference type="ARBA" id="ARBA00022605"/>
    </source>
</evidence>
<comment type="cofactor">
    <cofactor evidence="2">
        <name>NAD(+)</name>
        <dbReference type="ChEBI" id="CHEBI:57540"/>
    </cofactor>
</comment>
<evidence type="ECO:0000256" key="4">
    <source>
        <dbReference type="ARBA" id="ARBA00001947"/>
    </source>
</evidence>
<evidence type="ECO:0000256" key="9">
    <source>
        <dbReference type="ARBA" id="ARBA00017684"/>
    </source>
</evidence>
<evidence type="ECO:0000259" key="19">
    <source>
        <dbReference type="Pfam" id="PF01761"/>
    </source>
</evidence>
<keyword evidence="16" id="KW-0057">Aromatic amino acid biosynthesis</keyword>
<evidence type="ECO:0000256" key="1">
    <source>
        <dbReference type="ARBA" id="ARBA00001393"/>
    </source>
</evidence>
<dbReference type="InterPro" id="IPR056179">
    <property type="entry name" value="DHQS_C"/>
</dbReference>
<sequence length="340" mass="36281">MSPSAAYVIADESAYPYASKTQLSMEGVGIPTNIYMIASGETSKSLETVRKVYSWLAERKAERGHLILAVGGGVVGDLAGFVAATYLRGIPFVQVPTTLLAMMDASIGGKVAVDMPQGKNLVGAFYQPRFVLSDVETLKTLPVRELTSGWAEAIKHGLILDDGLLDTFENNVSEIKSLDSEIATAIIRKSVAIKAGVVSQDEKETLGIRILLNYGHTIGHAIESITGYTKYLHGEAVSVGMMGAAKIGELLQIMDVDEVERQKEVLQAYGLPISAPGLNSESILSAMTSDKKTTGGSINWVLLNGIGNAITSNDVPDKYVSEALKFVLTSVEHNNLGDVC</sequence>
<dbReference type="GO" id="GO:0005737">
    <property type="term" value="C:cytoplasm"/>
    <property type="evidence" value="ECO:0007669"/>
    <property type="project" value="UniProtKB-SubCell"/>
</dbReference>
<dbReference type="PANTHER" id="PTHR43622">
    <property type="entry name" value="3-DEHYDROQUINATE SYNTHASE"/>
    <property type="match status" value="1"/>
</dbReference>
<comment type="cofactor">
    <cofactor evidence="4">
        <name>Zn(2+)</name>
        <dbReference type="ChEBI" id="CHEBI:29105"/>
    </cofactor>
</comment>
<keyword evidence="17" id="KW-0456">Lyase</keyword>
<feature type="domain" description="3-dehydroquinate synthase N-terminal" evidence="19">
    <location>
        <begin position="35"/>
        <end position="147"/>
    </location>
</feature>
<evidence type="ECO:0000256" key="8">
    <source>
        <dbReference type="ARBA" id="ARBA00013031"/>
    </source>
</evidence>
<dbReference type="InterPro" id="IPR030960">
    <property type="entry name" value="DHQS/DOIS_N"/>
</dbReference>
<dbReference type="GO" id="GO:0009073">
    <property type="term" value="P:aromatic amino acid family biosynthetic process"/>
    <property type="evidence" value="ECO:0007669"/>
    <property type="project" value="UniProtKB-KW"/>
</dbReference>
<dbReference type="Gene3D" id="1.20.1090.10">
    <property type="entry name" value="Dehydroquinate synthase-like - alpha domain"/>
    <property type="match status" value="1"/>
</dbReference>
<dbReference type="GO" id="GO:0003856">
    <property type="term" value="F:3-dehydroquinate synthase activity"/>
    <property type="evidence" value="ECO:0007669"/>
    <property type="project" value="UniProtKB-EC"/>
</dbReference>
<name>A0A381Y3D8_9ZZZZ</name>
<comment type="similarity">
    <text evidence="7">Belongs to the sugar phosphate cyclases superfamily. Dehydroquinate synthase family.</text>
</comment>
<dbReference type="PANTHER" id="PTHR43622:SF7">
    <property type="entry name" value="3-DEHYDROQUINATE SYNTHASE, CHLOROPLASTIC"/>
    <property type="match status" value="1"/>
</dbReference>
<dbReference type="Pfam" id="PF01761">
    <property type="entry name" value="DHQ_synthase"/>
    <property type="match status" value="1"/>
</dbReference>
<organism evidence="21">
    <name type="scientific">marine metagenome</name>
    <dbReference type="NCBI Taxonomy" id="408172"/>
    <lineage>
        <taxon>unclassified sequences</taxon>
        <taxon>metagenomes</taxon>
        <taxon>ecological metagenomes</taxon>
    </lineage>
</organism>
<dbReference type="NCBIfam" id="TIGR01357">
    <property type="entry name" value="aroB"/>
    <property type="match status" value="1"/>
</dbReference>
<evidence type="ECO:0000256" key="18">
    <source>
        <dbReference type="ARBA" id="ARBA00023285"/>
    </source>
</evidence>
<dbReference type="Gene3D" id="3.40.50.1970">
    <property type="match status" value="1"/>
</dbReference>
<dbReference type="InterPro" id="IPR030963">
    <property type="entry name" value="DHQ_synth_fam"/>
</dbReference>
<keyword evidence="18" id="KW-0170">Cobalt</keyword>
<proteinExistence type="inferred from homology"/>
<dbReference type="InterPro" id="IPR016037">
    <property type="entry name" value="DHQ_synth_AroB"/>
</dbReference>
<keyword evidence="10" id="KW-0963">Cytoplasm</keyword>
<reference evidence="21" key="1">
    <citation type="submission" date="2018-05" db="EMBL/GenBank/DDBJ databases">
        <authorList>
            <person name="Lanie J.A."/>
            <person name="Ng W.-L."/>
            <person name="Kazmierczak K.M."/>
            <person name="Andrzejewski T.M."/>
            <person name="Davidsen T.M."/>
            <person name="Wayne K.J."/>
            <person name="Tettelin H."/>
            <person name="Glass J.I."/>
            <person name="Rusch D."/>
            <person name="Podicherti R."/>
            <person name="Tsui H.-C.T."/>
            <person name="Winkler M.E."/>
        </authorList>
    </citation>
    <scope>NUCLEOTIDE SEQUENCE</scope>
</reference>
<protein>
    <recommendedName>
        <fullName evidence="9">3-dehydroquinate synthase</fullName>
        <ecNumber evidence="8">4.2.3.4</ecNumber>
    </recommendedName>
</protein>
<evidence type="ECO:0000256" key="7">
    <source>
        <dbReference type="ARBA" id="ARBA00005412"/>
    </source>
</evidence>
<evidence type="ECO:0000256" key="15">
    <source>
        <dbReference type="ARBA" id="ARBA00023027"/>
    </source>
</evidence>
<comment type="subcellular location">
    <subcellularLocation>
        <location evidence="5">Cytoplasm</location>
    </subcellularLocation>
</comment>
<comment type="pathway">
    <text evidence="6">Metabolic intermediate biosynthesis; chorismate biosynthesis; chorismate from D-erythrose 4-phosphate and phosphoenolpyruvate: step 2/7.</text>
</comment>
<gene>
    <name evidence="21" type="ORF">METZ01_LOCUS124388</name>
</gene>
<dbReference type="InterPro" id="IPR050071">
    <property type="entry name" value="Dehydroquinate_synthase"/>
</dbReference>
<keyword evidence="14" id="KW-0862">Zinc</keyword>
<feature type="domain" description="3-dehydroquinate synthase C-terminal" evidence="20">
    <location>
        <begin position="149"/>
        <end position="293"/>
    </location>
</feature>
<keyword evidence="11" id="KW-0028">Amino-acid biosynthesis</keyword>
<comment type="cofactor">
    <cofactor evidence="3">
        <name>Co(2+)</name>
        <dbReference type="ChEBI" id="CHEBI:48828"/>
    </cofactor>
</comment>
<dbReference type="EC" id="4.2.3.4" evidence="8"/>
<accession>A0A381Y3D8</accession>
<dbReference type="AlphaFoldDB" id="A0A381Y3D8"/>
<dbReference type="HAMAP" id="MF_00110">
    <property type="entry name" value="DHQ_synthase"/>
    <property type="match status" value="1"/>
</dbReference>
<dbReference type="EMBL" id="UINC01017298">
    <property type="protein sequence ID" value="SVA71534.1"/>
    <property type="molecule type" value="Genomic_DNA"/>
</dbReference>
<comment type="catalytic activity">
    <reaction evidence="1">
        <text>7-phospho-2-dehydro-3-deoxy-D-arabino-heptonate = 3-dehydroquinate + phosphate</text>
        <dbReference type="Rhea" id="RHEA:21968"/>
        <dbReference type="ChEBI" id="CHEBI:32364"/>
        <dbReference type="ChEBI" id="CHEBI:43474"/>
        <dbReference type="ChEBI" id="CHEBI:58394"/>
        <dbReference type="EC" id="4.2.3.4"/>
    </reaction>
</comment>
<evidence type="ECO:0000256" key="2">
    <source>
        <dbReference type="ARBA" id="ARBA00001911"/>
    </source>
</evidence>
<dbReference type="FunFam" id="3.40.50.1970:FF:000007">
    <property type="entry name" value="Pentafunctional AROM polypeptide"/>
    <property type="match status" value="1"/>
</dbReference>
<dbReference type="GO" id="GO:0000166">
    <property type="term" value="F:nucleotide binding"/>
    <property type="evidence" value="ECO:0007669"/>
    <property type="project" value="UniProtKB-KW"/>
</dbReference>